<dbReference type="GO" id="GO:0003677">
    <property type="term" value="F:DNA binding"/>
    <property type="evidence" value="ECO:0007669"/>
    <property type="project" value="InterPro"/>
</dbReference>
<evidence type="ECO:0000256" key="5">
    <source>
        <dbReference type="PROSITE-ProRule" id="PRU00278"/>
    </source>
</evidence>
<gene>
    <name evidence="9" type="ORF">HYC85_030656</name>
</gene>
<keyword evidence="4 5" id="KW-0413">Isomerase</keyword>
<dbReference type="GO" id="GO:0006364">
    <property type="term" value="P:rRNA processing"/>
    <property type="evidence" value="ECO:0007669"/>
    <property type="project" value="InterPro"/>
</dbReference>
<evidence type="ECO:0000313" key="10">
    <source>
        <dbReference type="Proteomes" id="UP000593564"/>
    </source>
</evidence>
<evidence type="ECO:0000256" key="6">
    <source>
        <dbReference type="RuleBase" id="RU363014"/>
    </source>
</evidence>
<proteinExistence type="inferred from homology"/>
<feature type="region of interest" description="Disordered" evidence="7">
    <location>
        <begin position="1"/>
        <end position="29"/>
    </location>
</feature>
<dbReference type="InterPro" id="IPR043323">
    <property type="entry name" value="PIN4"/>
</dbReference>
<dbReference type="InterPro" id="IPR046357">
    <property type="entry name" value="PPIase_dom_sf"/>
</dbReference>
<dbReference type="EMBL" id="JACBKZ010000014">
    <property type="protein sequence ID" value="KAF5934485.1"/>
    <property type="molecule type" value="Genomic_DNA"/>
</dbReference>
<dbReference type="Gene3D" id="3.10.50.40">
    <property type="match status" value="1"/>
</dbReference>
<accession>A0A7J7G2E6</accession>
<dbReference type="PROSITE" id="PS50198">
    <property type="entry name" value="PPIC_PPIASE_2"/>
    <property type="match status" value="1"/>
</dbReference>
<sequence>MCKDSKPKESGGKGKGKQATGGSDDTTSKARHILCEKRGKINEAYKKLEKMAGVVMKTRFHLLSLQRTQNVFRWKMFFAETKERKKMVQLAAEYSECPSRKKGGDLGWFLRGKTAGLFQDVAFSTTVGATSAPFKSTNGYHIILS</sequence>
<evidence type="ECO:0000256" key="2">
    <source>
        <dbReference type="ARBA" id="ARBA00010242"/>
    </source>
</evidence>
<evidence type="ECO:0000256" key="4">
    <source>
        <dbReference type="ARBA" id="ARBA00023235"/>
    </source>
</evidence>
<dbReference type="EC" id="5.2.1.8" evidence="6"/>
<dbReference type="GO" id="GO:0003755">
    <property type="term" value="F:peptidyl-prolyl cis-trans isomerase activity"/>
    <property type="evidence" value="ECO:0007669"/>
    <property type="project" value="UniProtKB-UniRule"/>
</dbReference>
<keyword evidence="3 5" id="KW-0697">Rotamase</keyword>
<feature type="domain" description="PpiC" evidence="8">
    <location>
        <begin position="25"/>
        <end position="145"/>
    </location>
</feature>
<feature type="compositionally biased region" description="Basic and acidic residues" evidence="7">
    <location>
        <begin position="1"/>
        <end position="12"/>
    </location>
</feature>
<evidence type="ECO:0000256" key="7">
    <source>
        <dbReference type="SAM" id="MobiDB-lite"/>
    </source>
</evidence>
<dbReference type="PANTHER" id="PTHR45995">
    <property type="match status" value="1"/>
</dbReference>
<comment type="caution">
    <text evidence="9">The sequence shown here is derived from an EMBL/GenBank/DDBJ whole genome shotgun (WGS) entry which is preliminary data.</text>
</comment>
<dbReference type="InterPro" id="IPR000297">
    <property type="entry name" value="PPIase_PpiC"/>
</dbReference>
<dbReference type="Proteomes" id="UP000593564">
    <property type="component" value="Unassembled WGS sequence"/>
</dbReference>
<evidence type="ECO:0000256" key="1">
    <source>
        <dbReference type="ARBA" id="ARBA00000971"/>
    </source>
</evidence>
<dbReference type="AlphaFoldDB" id="A0A7J7G2E6"/>
<dbReference type="SUPFAM" id="SSF54534">
    <property type="entry name" value="FKBP-like"/>
    <property type="match status" value="1"/>
</dbReference>
<evidence type="ECO:0000256" key="3">
    <source>
        <dbReference type="ARBA" id="ARBA00023110"/>
    </source>
</evidence>
<reference evidence="9 10" key="2">
    <citation type="submission" date="2020-07" db="EMBL/GenBank/DDBJ databases">
        <title>Genome assembly of wild tea tree DASZ reveals pedigree and selection history of tea varieties.</title>
        <authorList>
            <person name="Zhang W."/>
        </authorList>
    </citation>
    <scope>NUCLEOTIDE SEQUENCE [LARGE SCALE GENOMIC DNA]</scope>
    <source>
        <strain evidence="10">cv. G240</strain>
        <tissue evidence="9">Leaf</tissue>
    </source>
</reference>
<comment type="similarity">
    <text evidence="2">Belongs to the PpiC/parvulin rotamase family. PIN4 subfamily.</text>
</comment>
<organism evidence="9 10">
    <name type="scientific">Camellia sinensis</name>
    <name type="common">Tea plant</name>
    <name type="synonym">Thea sinensis</name>
    <dbReference type="NCBI Taxonomy" id="4442"/>
    <lineage>
        <taxon>Eukaryota</taxon>
        <taxon>Viridiplantae</taxon>
        <taxon>Streptophyta</taxon>
        <taxon>Embryophyta</taxon>
        <taxon>Tracheophyta</taxon>
        <taxon>Spermatophyta</taxon>
        <taxon>Magnoliopsida</taxon>
        <taxon>eudicotyledons</taxon>
        <taxon>Gunneridae</taxon>
        <taxon>Pentapetalae</taxon>
        <taxon>asterids</taxon>
        <taxon>Ericales</taxon>
        <taxon>Theaceae</taxon>
        <taxon>Camellia</taxon>
    </lineage>
</organism>
<dbReference type="Pfam" id="PF00639">
    <property type="entry name" value="Rotamase"/>
    <property type="match status" value="1"/>
</dbReference>
<evidence type="ECO:0000259" key="8">
    <source>
        <dbReference type="PROSITE" id="PS50198"/>
    </source>
</evidence>
<name>A0A7J7G2E6_CAMSI</name>
<keyword evidence="10" id="KW-1185">Reference proteome</keyword>
<reference evidence="10" key="1">
    <citation type="journal article" date="2020" name="Nat. Commun.">
        <title>Genome assembly of wild tea tree DASZ reveals pedigree and selection history of tea varieties.</title>
        <authorList>
            <person name="Zhang W."/>
            <person name="Zhang Y."/>
            <person name="Qiu H."/>
            <person name="Guo Y."/>
            <person name="Wan H."/>
            <person name="Zhang X."/>
            <person name="Scossa F."/>
            <person name="Alseekh S."/>
            <person name="Zhang Q."/>
            <person name="Wang P."/>
            <person name="Xu L."/>
            <person name="Schmidt M.H."/>
            <person name="Jia X."/>
            <person name="Li D."/>
            <person name="Zhu A."/>
            <person name="Guo F."/>
            <person name="Chen W."/>
            <person name="Ni D."/>
            <person name="Usadel B."/>
            <person name="Fernie A.R."/>
            <person name="Wen W."/>
        </authorList>
    </citation>
    <scope>NUCLEOTIDE SEQUENCE [LARGE SCALE GENOMIC DNA]</scope>
    <source>
        <strain evidence="10">cv. G240</strain>
    </source>
</reference>
<comment type="catalytic activity">
    <reaction evidence="1 6">
        <text>[protein]-peptidylproline (omega=180) = [protein]-peptidylproline (omega=0)</text>
        <dbReference type="Rhea" id="RHEA:16237"/>
        <dbReference type="Rhea" id="RHEA-COMP:10747"/>
        <dbReference type="Rhea" id="RHEA-COMP:10748"/>
        <dbReference type="ChEBI" id="CHEBI:83833"/>
        <dbReference type="ChEBI" id="CHEBI:83834"/>
        <dbReference type="EC" id="5.2.1.8"/>
    </reaction>
</comment>
<evidence type="ECO:0000313" key="9">
    <source>
        <dbReference type="EMBL" id="KAF5934485.1"/>
    </source>
</evidence>
<protein>
    <recommendedName>
        <fullName evidence="6">Peptidyl-prolyl cis-trans isomerase</fullName>
        <ecNumber evidence="6">5.2.1.8</ecNumber>
    </recommendedName>
</protein>